<organism evidence="2 3">
    <name type="scientific">Scyliorhinus torazame</name>
    <name type="common">Cloudy catshark</name>
    <name type="synonym">Catulus torazame</name>
    <dbReference type="NCBI Taxonomy" id="75743"/>
    <lineage>
        <taxon>Eukaryota</taxon>
        <taxon>Metazoa</taxon>
        <taxon>Chordata</taxon>
        <taxon>Craniata</taxon>
        <taxon>Vertebrata</taxon>
        <taxon>Chondrichthyes</taxon>
        <taxon>Elasmobranchii</taxon>
        <taxon>Galeomorphii</taxon>
        <taxon>Galeoidea</taxon>
        <taxon>Carcharhiniformes</taxon>
        <taxon>Scyliorhinidae</taxon>
        <taxon>Scyliorhinus</taxon>
    </lineage>
</organism>
<gene>
    <name evidence="2" type="ORF">scyTo_0001738</name>
</gene>
<keyword evidence="3" id="KW-1185">Reference proteome</keyword>
<dbReference type="AlphaFoldDB" id="A0A401PFL9"/>
<name>A0A401PFL9_SCYTO</name>
<dbReference type="InterPro" id="IPR054148">
    <property type="entry name" value="ASNSD1-SEP"/>
</dbReference>
<sequence length="88" mass="10259">MEDTSDTIQDSELARKEELSKQMKEQNVAIDELSNLKKGRGGSQRFKKLMPQRLYHPLNLIISVIFTGALDEMKKEYQKLENSEKMKK</sequence>
<comment type="caution">
    <text evidence="2">The sequence shown here is derived from an EMBL/GenBank/DDBJ whole genome shotgun (WGS) entry which is preliminary data.</text>
</comment>
<dbReference type="STRING" id="75743.A0A401PFL9"/>
<feature type="compositionally biased region" description="Polar residues" evidence="1">
    <location>
        <begin position="1"/>
        <end position="10"/>
    </location>
</feature>
<dbReference type="EMBL" id="BFAA01000402">
    <property type="protein sequence ID" value="GCB71894.1"/>
    <property type="molecule type" value="Genomic_DNA"/>
</dbReference>
<evidence type="ECO:0000313" key="2">
    <source>
        <dbReference type="EMBL" id="GCB71894.1"/>
    </source>
</evidence>
<evidence type="ECO:0000313" key="3">
    <source>
        <dbReference type="Proteomes" id="UP000288216"/>
    </source>
</evidence>
<reference evidence="2 3" key="1">
    <citation type="journal article" date="2018" name="Nat. Ecol. Evol.">
        <title>Shark genomes provide insights into elasmobranch evolution and the origin of vertebrates.</title>
        <authorList>
            <person name="Hara Y"/>
            <person name="Yamaguchi K"/>
            <person name="Onimaru K"/>
            <person name="Kadota M"/>
            <person name="Koyanagi M"/>
            <person name="Keeley SD"/>
            <person name="Tatsumi K"/>
            <person name="Tanaka K"/>
            <person name="Motone F"/>
            <person name="Kageyama Y"/>
            <person name="Nozu R"/>
            <person name="Adachi N"/>
            <person name="Nishimura O"/>
            <person name="Nakagawa R"/>
            <person name="Tanegashima C"/>
            <person name="Kiyatake I"/>
            <person name="Matsumoto R"/>
            <person name="Murakumo K"/>
            <person name="Nishida K"/>
            <person name="Terakita A"/>
            <person name="Kuratani S"/>
            <person name="Sato K"/>
            <person name="Hyodo S Kuraku.S."/>
        </authorList>
    </citation>
    <scope>NUCLEOTIDE SEQUENCE [LARGE SCALE GENOMIC DNA]</scope>
</reference>
<proteinExistence type="predicted"/>
<dbReference type="OrthoDB" id="2442112at2759"/>
<evidence type="ECO:0000256" key="1">
    <source>
        <dbReference type="SAM" id="MobiDB-lite"/>
    </source>
</evidence>
<dbReference type="Pfam" id="PF21975">
    <property type="entry name" value="ASNSD1-SEP"/>
    <property type="match status" value="1"/>
</dbReference>
<feature type="region of interest" description="Disordered" evidence="1">
    <location>
        <begin position="1"/>
        <end position="21"/>
    </location>
</feature>
<accession>A0A401PFL9</accession>
<dbReference type="Proteomes" id="UP000288216">
    <property type="component" value="Unassembled WGS sequence"/>
</dbReference>
<evidence type="ECO:0008006" key="4">
    <source>
        <dbReference type="Google" id="ProtNLM"/>
    </source>
</evidence>
<feature type="compositionally biased region" description="Basic and acidic residues" evidence="1">
    <location>
        <begin position="12"/>
        <end position="21"/>
    </location>
</feature>
<protein>
    <recommendedName>
        <fullName evidence="4">t-SNARE coiled-coil homology domain-containing protein</fullName>
    </recommendedName>
</protein>